<sequence>MSSKFLILHPPSHQRSCLCSRPNPSPVPSISSKPQNFSFHSTDRPLFSPLISPQNPNVIRSVAVKSQLNFPLISPNDPWGTWTALFATGTFGIWSEKTKVGSTLSGALVSILVGLAASNLGIISSDAPAYGIVMKFLLPLAVPLLLFRADLRRVIRDTGKLLLAFLIGSVATTIGTAVAFFLVPMRSLGQDGWKIAAALMGRHIGGAVNYVAISEALGVSPSVLASGLAADNVICAVYFTTLFALASKIPPESSTSTNDDGSNKESETSNKLPVLQTATAIAVSFAICKVGTFLTKYFGIQGGSLPAITAIVVILATAFPRQFGQLAPSGEAMALILMQARIEMREVPILGRVVLWVFFTVVGVSGNIRNVIYTAPSIFMFALIQISVHLAIILGVGKLLRIDLRLLLLASNANVGGPTTACGMATAKGWTSLVIPGILAGIFGIAIATFLGIAFGVTFLKFIVHAIAGEYTTSSSSSDNDSLFSPEDNIVFSSKVIITHSFFVELENSAGRLYTRPHAPPTHPRVRSTLNKIARADLICDVSPVIYDVSPVTSTLDSVMSSLPSMMSAIVTSALASVMLALQPATSAHCFLKGRKLWRYVSGDIKAPTQGAAETPTEFIVRLEEWDKTGTWTVYQCFLASDIFYMGSRLILFLMGLSDIYEPVRASLIHRIPLPILEQAISELLSKETHLGLVSTSRVDTTLATLGFKGRGSFGGSHGFSASGSQSSGSVSRPNECTFCHATDHRLLTCLVRVCKHYRQRGLGHYRSDCPNNPTRRDTHPQSTTATARVSSTASASPTLIDDVDVPADLPNDTLHVALPTIVYPVDSSSTDPASLVPPPVHLPSDLPVRRSTRVEGKTNDINFYEKWPAVNYITISVALGVSPSVLAAGVAADSVICAISFGVVFALASNIPYETSAPTSDAAMDMESRSGSKLPVLQSAAAITASFAICKTATWLTKLFGIKGGDLPGITAIVVIFARVLPTHFGYLAPAGDFIDVVLMQQRHDSPYFPSPSSSAVFFSNLRSTDGQEYWGKPLSSRAGNTPSGLDGTLNSLGVLCCSWGQWEHTECHYNSAKYFHVCFCSSDHPSCCNPRIGKTISLRPENLILASNTNIGGPATACGMATAKERSSLVVPGILAGILGISIATFLGIAFGMLVLRHL</sequence>
<feature type="transmembrane region" description="Helical" evidence="2">
    <location>
        <begin position="433"/>
        <end position="460"/>
    </location>
</feature>
<feature type="transmembrane region" description="Helical" evidence="2">
    <location>
        <begin position="161"/>
        <end position="183"/>
    </location>
</feature>
<dbReference type="InterPro" id="IPR008537">
    <property type="entry name" value="DUF819"/>
</dbReference>
<keyword evidence="2" id="KW-0812">Transmembrane</keyword>
<dbReference type="AlphaFoldDB" id="A0A7J0ECG4"/>
<feature type="transmembrane region" description="Helical" evidence="2">
    <location>
        <begin position="371"/>
        <end position="394"/>
    </location>
</feature>
<proteinExistence type="predicted"/>
<organism evidence="3 4">
    <name type="scientific">Actinidia rufa</name>
    <dbReference type="NCBI Taxonomy" id="165716"/>
    <lineage>
        <taxon>Eukaryota</taxon>
        <taxon>Viridiplantae</taxon>
        <taxon>Streptophyta</taxon>
        <taxon>Embryophyta</taxon>
        <taxon>Tracheophyta</taxon>
        <taxon>Spermatophyta</taxon>
        <taxon>Magnoliopsida</taxon>
        <taxon>eudicotyledons</taxon>
        <taxon>Gunneridae</taxon>
        <taxon>Pentapetalae</taxon>
        <taxon>asterids</taxon>
        <taxon>Ericales</taxon>
        <taxon>Actinidiaceae</taxon>
        <taxon>Actinidia</taxon>
    </lineage>
</organism>
<feature type="transmembrane region" description="Helical" evidence="2">
    <location>
        <begin position="129"/>
        <end position="149"/>
    </location>
</feature>
<keyword evidence="2" id="KW-1133">Transmembrane helix</keyword>
<feature type="transmembrane region" description="Helical" evidence="2">
    <location>
        <begin position="1136"/>
        <end position="1158"/>
    </location>
</feature>
<protein>
    <submittedName>
        <fullName evidence="3">Keratin-associated protein, putative</fullName>
    </submittedName>
</protein>
<gene>
    <name evidence="3" type="ORF">Acr_03g0009370</name>
</gene>
<dbReference type="PANTHER" id="PTHR34289">
    <property type="entry name" value="PROTEIN, PUTATIVE (DUF819)-RELATED"/>
    <property type="match status" value="1"/>
</dbReference>
<evidence type="ECO:0000256" key="1">
    <source>
        <dbReference type="SAM" id="MobiDB-lite"/>
    </source>
</evidence>
<keyword evidence="4" id="KW-1185">Reference proteome</keyword>
<feature type="transmembrane region" description="Helical" evidence="2">
    <location>
        <begin position="347"/>
        <end position="365"/>
    </location>
</feature>
<dbReference type="Proteomes" id="UP000585474">
    <property type="component" value="Unassembled WGS sequence"/>
</dbReference>
<feature type="region of interest" description="Disordered" evidence="1">
    <location>
        <begin position="250"/>
        <end position="270"/>
    </location>
</feature>
<evidence type="ECO:0000313" key="4">
    <source>
        <dbReference type="Proteomes" id="UP000585474"/>
    </source>
</evidence>
<name>A0A7J0ECG4_9ERIC</name>
<dbReference type="Pfam" id="PF05684">
    <property type="entry name" value="DUF819"/>
    <property type="match status" value="3"/>
</dbReference>
<reference evidence="3 4" key="1">
    <citation type="submission" date="2019-07" db="EMBL/GenBank/DDBJ databases">
        <title>De Novo Assembly of kiwifruit Actinidia rufa.</title>
        <authorList>
            <person name="Sugita-Konishi S."/>
            <person name="Sato K."/>
            <person name="Mori E."/>
            <person name="Abe Y."/>
            <person name="Kisaki G."/>
            <person name="Hamano K."/>
            <person name="Suezawa K."/>
            <person name="Otani M."/>
            <person name="Fukuda T."/>
            <person name="Manabe T."/>
            <person name="Gomi K."/>
            <person name="Tabuchi M."/>
            <person name="Akimitsu K."/>
            <person name="Kataoka I."/>
        </authorList>
    </citation>
    <scope>NUCLEOTIDE SEQUENCE [LARGE SCALE GENOMIC DNA]</scope>
    <source>
        <strain evidence="4">cv. Fuchu</strain>
    </source>
</reference>
<feature type="region of interest" description="Disordered" evidence="1">
    <location>
        <begin position="765"/>
        <end position="796"/>
    </location>
</feature>
<dbReference type="PANTHER" id="PTHR34289:SF3">
    <property type="entry name" value="PROTEIN, PUTATIVE (DUF819)-RELATED"/>
    <property type="match status" value="1"/>
</dbReference>
<evidence type="ECO:0000313" key="3">
    <source>
        <dbReference type="EMBL" id="GFY84163.1"/>
    </source>
</evidence>
<accession>A0A7J0ECG4</accession>
<dbReference type="OrthoDB" id="45797at2759"/>
<evidence type="ECO:0000256" key="2">
    <source>
        <dbReference type="SAM" id="Phobius"/>
    </source>
</evidence>
<comment type="caution">
    <text evidence="3">The sequence shown here is derived from an EMBL/GenBank/DDBJ whole genome shotgun (WGS) entry which is preliminary data.</text>
</comment>
<dbReference type="EMBL" id="BJWL01000003">
    <property type="protein sequence ID" value="GFY84163.1"/>
    <property type="molecule type" value="Genomic_DNA"/>
</dbReference>
<feature type="transmembrane region" description="Helical" evidence="2">
    <location>
        <begin position="300"/>
        <end position="319"/>
    </location>
</feature>
<feature type="transmembrane region" description="Helical" evidence="2">
    <location>
        <begin position="104"/>
        <end position="123"/>
    </location>
</feature>
<keyword evidence="2" id="KW-0472">Membrane</keyword>
<feature type="compositionally biased region" description="Low complexity" evidence="1">
    <location>
        <begin position="783"/>
        <end position="796"/>
    </location>
</feature>